<proteinExistence type="predicted"/>
<keyword evidence="3" id="KW-0378">Hydrolase</keyword>
<dbReference type="SUPFAM" id="SSF56601">
    <property type="entry name" value="beta-lactamase/transpeptidase-like"/>
    <property type="match status" value="1"/>
</dbReference>
<feature type="signal peptide" evidence="1">
    <location>
        <begin position="1"/>
        <end position="25"/>
    </location>
</feature>
<reference evidence="3 4" key="1">
    <citation type="submission" date="2023-10" db="EMBL/GenBank/DDBJ databases">
        <title>The genome sequence of Streptomyces sp. HUAS YS2.</title>
        <authorList>
            <person name="Mo P."/>
        </authorList>
    </citation>
    <scope>NUCLEOTIDE SEQUENCE [LARGE SCALE GENOMIC DNA]</scope>
    <source>
        <strain evidence="3 4">HUAS YS2</strain>
    </source>
</reference>
<protein>
    <submittedName>
        <fullName evidence="3">Serine hydrolase domain-containing protein</fullName>
        <ecNumber evidence="3">3.1.1.103</ecNumber>
    </submittedName>
</protein>
<dbReference type="PANTHER" id="PTHR46825:SF7">
    <property type="entry name" value="D-ALANYL-D-ALANINE CARBOXYPEPTIDASE"/>
    <property type="match status" value="1"/>
</dbReference>
<dbReference type="PANTHER" id="PTHR46825">
    <property type="entry name" value="D-ALANYL-D-ALANINE-CARBOXYPEPTIDASE/ENDOPEPTIDASE AMPH"/>
    <property type="match status" value="1"/>
</dbReference>
<dbReference type="InterPro" id="IPR001466">
    <property type="entry name" value="Beta-lactam-related"/>
</dbReference>
<dbReference type="Gene3D" id="3.40.710.10">
    <property type="entry name" value="DD-peptidase/beta-lactamase superfamily"/>
    <property type="match status" value="1"/>
</dbReference>
<evidence type="ECO:0000313" key="3">
    <source>
        <dbReference type="EMBL" id="WOX22610.1"/>
    </source>
</evidence>
<gene>
    <name evidence="3" type="ORF">R2D22_14860</name>
</gene>
<dbReference type="EC" id="3.1.1.103" evidence="3"/>
<evidence type="ECO:0000259" key="2">
    <source>
        <dbReference type="Pfam" id="PF00144"/>
    </source>
</evidence>
<keyword evidence="1" id="KW-0732">Signal</keyword>
<dbReference type="EMBL" id="CP137573">
    <property type="protein sequence ID" value="WOX22610.1"/>
    <property type="molecule type" value="Genomic_DNA"/>
</dbReference>
<dbReference type="Pfam" id="PF00144">
    <property type="entry name" value="Beta-lactamase"/>
    <property type="match status" value="1"/>
</dbReference>
<dbReference type="InterPro" id="IPR050491">
    <property type="entry name" value="AmpC-like"/>
</dbReference>
<dbReference type="Proteomes" id="UP001301731">
    <property type="component" value="Chromosome"/>
</dbReference>
<dbReference type="InterPro" id="IPR012338">
    <property type="entry name" value="Beta-lactam/transpept-like"/>
</dbReference>
<name>A0ABZ0LTH1_9ACTN</name>
<evidence type="ECO:0000256" key="1">
    <source>
        <dbReference type="SAM" id="SignalP"/>
    </source>
</evidence>
<dbReference type="RefSeq" id="WP_318103706.1">
    <property type="nucleotide sequence ID" value="NZ_CP137573.1"/>
</dbReference>
<keyword evidence="4" id="KW-1185">Reference proteome</keyword>
<feature type="domain" description="Beta-lactamase-related" evidence="2">
    <location>
        <begin position="34"/>
        <end position="312"/>
    </location>
</feature>
<evidence type="ECO:0000313" key="4">
    <source>
        <dbReference type="Proteomes" id="UP001301731"/>
    </source>
</evidence>
<sequence length="335" mass="35578">MPPARTRIAALLVAALLALTPASLAGEPSPPVLARFVTQGGAPAAALLTTAPGSPDRYTTAGGPTVRRNEHFRAGSVTKTFVATVVLQLVAEGRLSLDEPVRARLGDPVPGHRLDDRVTVRTLLTHTSGLYDYVRVTTSPAPTSPRAALRTALTHVPRPVGSFAYSNTNYVVLGMLVERVTGHPYAVEAERRILTPLALTGTSFPGARRALPTPHRPGEPDVDPRVAGAAGELVSTLDDLTRFYSALLGGRLLPAEQMRELLDTSATGGRYGMAVFPERLSCGLTVWGHNGRITGSAVRAATTADGRRTLVFRVTTDRQADRGLQRALLESAFCP</sequence>
<dbReference type="GO" id="GO:0016787">
    <property type="term" value="F:hydrolase activity"/>
    <property type="evidence" value="ECO:0007669"/>
    <property type="project" value="UniProtKB-KW"/>
</dbReference>
<feature type="chain" id="PRO_5045230459" evidence="1">
    <location>
        <begin position="26"/>
        <end position="335"/>
    </location>
</feature>
<accession>A0ABZ0LTH1</accession>
<organism evidence="3 4">
    <name type="scientific">Streptomyces solicathayae</name>
    <dbReference type="NCBI Taxonomy" id="3081768"/>
    <lineage>
        <taxon>Bacteria</taxon>
        <taxon>Bacillati</taxon>
        <taxon>Actinomycetota</taxon>
        <taxon>Actinomycetes</taxon>
        <taxon>Kitasatosporales</taxon>
        <taxon>Streptomycetaceae</taxon>
        <taxon>Streptomyces</taxon>
    </lineage>
</organism>